<dbReference type="AlphaFoldDB" id="A0A9W7B3K6"/>
<keyword evidence="2" id="KW-0812">Transmembrane</keyword>
<dbReference type="GO" id="GO:0016020">
    <property type="term" value="C:membrane"/>
    <property type="evidence" value="ECO:0007669"/>
    <property type="project" value="UniProtKB-SubCell"/>
</dbReference>
<keyword evidence="3" id="KW-1133">Transmembrane helix</keyword>
<evidence type="ECO:0000313" key="7">
    <source>
        <dbReference type="Proteomes" id="UP001162640"/>
    </source>
</evidence>
<gene>
    <name evidence="6" type="ORF">TL16_g08729</name>
</gene>
<reference evidence="7" key="1">
    <citation type="journal article" date="2023" name="Commun. Biol.">
        <title>Genome analysis of Parmales, the sister group of diatoms, reveals the evolutionary specialization of diatoms from phago-mixotrophs to photoautotrophs.</title>
        <authorList>
            <person name="Ban H."/>
            <person name="Sato S."/>
            <person name="Yoshikawa S."/>
            <person name="Yamada K."/>
            <person name="Nakamura Y."/>
            <person name="Ichinomiya M."/>
            <person name="Sato N."/>
            <person name="Blanc-Mathieu R."/>
            <person name="Endo H."/>
            <person name="Kuwata A."/>
            <person name="Ogata H."/>
        </authorList>
    </citation>
    <scope>NUCLEOTIDE SEQUENCE [LARGE SCALE GENOMIC DNA]</scope>
</reference>
<evidence type="ECO:0000256" key="2">
    <source>
        <dbReference type="ARBA" id="ARBA00022692"/>
    </source>
</evidence>
<comment type="subcellular location">
    <subcellularLocation>
        <location evidence="1">Membrane</location>
    </subcellularLocation>
</comment>
<dbReference type="GO" id="GO:0055085">
    <property type="term" value="P:transmembrane transport"/>
    <property type="evidence" value="ECO:0007669"/>
    <property type="project" value="InterPro"/>
</dbReference>
<dbReference type="EMBL" id="BLQM01000290">
    <property type="protein sequence ID" value="GMH80865.1"/>
    <property type="molecule type" value="Genomic_DNA"/>
</dbReference>
<dbReference type="InterPro" id="IPR006685">
    <property type="entry name" value="MscS_channel_2nd"/>
</dbReference>
<organism evidence="6 7">
    <name type="scientific">Triparma laevis f. inornata</name>
    <dbReference type="NCBI Taxonomy" id="1714386"/>
    <lineage>
        <taxon>Eukaryota</taxon>
        <taxon>Sar</taxon>
        <taxon>Stramenopiles</taxon>
        <taxon>Ochrophyta</taxon>
        <taxon>Bolidophyceae</taxon>
        <taxon>Parmales</taxon>
        <taxon>Triparmaceae</taxon>
        <taxon>Triparma</taxon>
    </lineage>
</organism>
<keyword evidence="4" id="KW-0472">Membrane</keyword>
<proteinExistence type="predicted"/>
<name>A0A9W7B3K6_9STRA</name>
<dbReference type="SUPFAM" id="SSF50182">
    <property type="entry name" value="Sm-like ribonucleoproteins"/>
    <property type="match status" value="1"/>
</dbReference>
<feature type="domain" description="Mechanosensitive ion channel MscS" evidence="5">
    <location>
        <begin position="252"/>
        <end position="323"/>
    </location>
</feature>
<accession>A0A9W7B3K6</accession>
<dbReference type="PANTHER" id="PTHR30566:SF5">
    <property type="entry name" value="MECHANOSENSITIVE ION CHANNEL PROTEIN 1, MITOCHONDRIAL-RELATED"/>
    <property type="match status" value="1"/>
</dbReference>
<dbReference type="PROSITE" id="PS01246">
    <property type="entry name" value="UPF0003"/>
    <property type="match status" value="1"/>
</dbReference>
<evidence type="ECO:0000256" key="4">
    <source>
        <dbReference type="ARBA" id="ARBA00023136"/>
    </source>
</evidence>
<evidence type="ECO:0000313" key="6">
    <source>
        <dbReference type="EMBL" id="GMH80865.1"/>
    </source>
</evidence>
<dbReference type="Gene3D" id="1.10.287.1260">
    <property type="match status" value="1"/>
</dbReference>
<dbReference type="Pfam" id="PF00924">
    <property type="entry name" value="MS_channel_2nd"/>
    <property type="match status" value="1"/>
</dbReference>
<evidence type="ECO:0000256" key="1">
    <source>
        <dbReference type="ARBA" id="ARBA00004370"/>
    </source>
</evidence>
<dbReference type="Proteomes" id="UP001162640">
    <property type="component" value="Unassembled WGS sequence"/>
</dbReference>
<dbReference type="Gene3D" id="2.30.30.60">
    <property type="match status" value="1"/>
</dbReference>
<sequence>MLIPSTFHSRSPYIPTVPPPTVTSTKLHQAPPHAGFPFQSPAVPKQSLFLAGRLFPVISSASSTQKLSSALKAVTSAIHPGDLIILVALTLFSDRILSFIQNFVNQTIRKLRKVEPKEYKYSRLQKLSQPLTRLGLVTSFIYLVDVGQIFLKGLGLFPPKLQLSSLTAIICYSLWSCQLFCEFKRKIILQNFRGPKGQALLYDRIADFGLSVVLIFFLMETVALKFGVQLKSLFAFGGLSTVVVGLACQGPVTQLVNGLILTLSDKIRPGDEVRFGDAKATDSTAGIVISMDWFDLLLRGYDESMVRIPNSEIANKRIHNISRDVRSQVKTTFKIRYRDINLIEKLIENIKLQIKEDCEKVIVDGSRPFWVHWREFEADHVTVCVDVHFDIRPGTTAYYDMRMKVLQSIKVATAKTGVPFAMPARVSLPSDETNYLN</sequence>
<comment type="caution">
    <text evidence="6">The sequence shown here is derived from an EMBL/GenBank/DDBJ whole genome shotgun (WGS) entry which is preliminary data.</text>
</comment>
<protein>
    <recommendedName>
        <fullName evidence="5">Mechanosensitive ion channel MscS domain-containing protein</fullName>
    </recommendedName>
</protein>
<evidence type="ECO:0000259" key="5">
    <source>
        <dbReference type="Pfam" id="PF00924"/>
    </source>
</evidence>
<dbReference type="InterPro" id="IPR010920">
    <property type="entry name" value="LSM_dom_sf"/>
</dbReference>
<dbReference type="InterPro" id="IPR023408">
    <property type="entry name" value="MscS_beta-dom_sf"/>
</dbReference>
<dbReference type="InterPro" id="IPR006686">
    <property type="entry name" value="MscS_channel_CS"/>
</dbReference>
<dbReference type="PANTHER" id="PTHR30566">
    <property type="entry name" value="YNAI-RELATED MECHANOSENSITIVE ION CHANNEL"/>
    <property type="match status" value="1"/>
</dbReference>
<evidence type="ECO:0000256" key="3">
    <source>
        <dbReference type="ARBA" id="ARBA00022989"/>
    </source>
</evidence>